<dbReference type="AlphaFoldDB" id="A0A9X3A997"/>
<sequence>AGNSLWMQRDTAGNASAEVVNTSGNIETQNGDITIRTGHLLNTRDGLSVKEVTTAGASLPGLGDATLKVHYSLLPEGSYGYFTTSQLVEGSSCGNANGGCATWNETTYHYAPFEEYATQKFALGQTSVEVLSTGGAARIASGQHLNITAGLLENQASNILAAKNIMLQGTQLSNQSWQSGTKTDSLVYQYGTAPNQPLGYATNELPENGLSNKNNNYNKYKQLISFYLMGHETDYQAGEIYRSVIQAGGNVTASFTSDISNTTTTANAGGISNTISAPTLNTLSSQTIGNSQQGLDLASADATAVNSPEWQDNLADAVAQISGGSSLSQQQGSLYPLPSGNNGYFVTSTDPNSPYLITTNPKLDGLGQLDQSLFGDLYAMMGNKPGSAPRETNSAYTDQNKFLGSSYFLDRLNLKPEYDYRFLGD</sequence>
<name>A0A9X3A997_9ENTR</name>
<proteinExistence type="predicted"/>
<dbReference type="EMBL" id="JALHAP010000051">
    <property type="protein sequence ID" value="MCT4700279.1"/>
    <property type="molecule type" value="Genomic_DNA"/>
</dbReference>
<reference evidence="1" key="1">
    <citation type="submission" date="2022-03" db="EMBL/GenBank/DDBJ databases">
        <title>Proposal of a novel genus Dryocolo and two novel species.</title>
        <authorList>
            <person name="Maddock D.W."/>
            <person name="Brady C.L."/>
            <person name="Denman S."/>
            <person name="Arnold D."/>
        </authorList>
    </citation>
    <scope>NUCLEOTIDE SEQUENCE</scope>
    <source>
        <strain evidence="1">H6W4</strain>
    </source>
</reference>
<accession>A0A9X3A997</accession>
<gene>
    <name evidence="1" type="ORF">MUA00_00290</name>
</gene>
<feature type="non-terminal residue" evidence="1">
    <location>
        <position position="1"/>
    </location>
</feature>
<evidence type="ECO:0000313" key="1">
    <source>
        <dbReference type="EMBL" id="MCT4700279.1"/>
    </source>
</evidence>
<dbReference type="Proteomes" id="UP001150641">
    <property type="component" value="Unassembled WGS sequence"/>
</dbReference>
<comment type="caution">
    <text evidence="1">The sequence shown here is derived from an EMBL/GenBank/DDBJ whole genome shotgun (WGS) entry which is preliminary data.</text>
</comment>
<feature type="non-terminal residue" evidence="1">
    <location>
        <position position="425"/>
    </location>
</feature>
<protein>
    <submittedName>
        <fullName evidence="1">ShlA/HecA/FhaA protein</fullName>
    </submittedName>
</protein>
<organism evidence="1 2">
    <name type="scientific">Dryocola boscaweniae</name>
    <dbReference type="NCBI Taxonomy" id="2925397"/>
    <lineage>
        <taxon>Bacteria</taxon>
        <taxon>Pseudomonadati</taxon>
        <taxon>Pseudomonadota</taxon>
        <taxon>Gammaproteobacteria</taxon>
        <taxon>Enterobacterales</taxon>
        <taxon>Enterobacteriaceae</taxon>
        <taxon>Dryocola</taxon>
    </lineage>
</organism>
<evidence type="ECO:0000313" key="2">
    <source>
        <dbReference type="Proteomes" id="UP001150641"/>
    </source>
</evidence>
<keyword evidence="2" id="KW-1185">Reference proteome</keyword>